<dbReference type="GeneID" id="66355241"/>
<dbReference type="EMBL" id="LK932849">
    <property type="protein sequence ID" value="CDS95239.1"/>
    <property type="molecule type" value="Genomic_DNA"/>
</dbReference>
<dbReference type="AlphaFoldDB" id="A0A031WGH1"/>
<evidence type="ECO:0000313" key="2">
    <source>
        <dbReference type="EMBL" id="CDS89195.1"/>
    </source>
</evidence>
<dbReference type="RefSeq" id="WP_016728949.1">
    <property type="nucleotide sequence ID" value="NZ_BAABSG010000003.1"/>
</dbReference>
<evidence type="ECO:0000313" key="3">
    <source>
        <dbReference type="EMBL" id="CDS95239.1"/>
    </source>
</evidence>
<dbReference type="EMBL" id="LK932525">
    <property type="protein sequence ID" value="CDS88584.1"/>
    <property type="molecule type" value="Genomic_DNA"/>
</dbReference>
<sequence>MFFISDIYTKSPIKFDTPLQKEAYKILQKLDIDFECVDTDEAITMEDCVQINKKLNMKMVI</sequence>
<gene>
    <name evidence="3" type="ORF">BN1095_20153</name>
    <name evidence="1" type="ORF">BN1096_700051</name>
    <name evidence="2" type="ORF">BN1097_710052</name>
</gene>
<accession>A0A031WGH1</accession>
<dbReference type="EMBL" id="LK932411">
    <property type="protein sequence ID" value="CDS89195.1"/>
    <property type="molecule type" value="Genomic_DNA"/>
</dbReference>
<protein>
    <submittedName>
        <fullName evidence="2">Uncharacterized protein</fullName>
    </submittedName>
</protein>
<proteinExistence type="predicted"/>
<reference evidence="2" key="1">
    <citation type="submission" date="2014-07" db="EMBL/GenBank/DDBJ databases">
        <authorList>
            <person name="Monot Marc"/>
        </authorList>
    </citation>
    <scope>NUCLEOTIDE SEQUENCE</scope>
    <source>
        <strain evidence="3">7032989</strain>
        <strain evidence="2">7032994</strain>
    </source>
</reference>
<organism evidence="2">
    <name type="scientific">Clostridioides difficile</name>
    <name type="common">Peptoclostridium difficile</name>
    <dbReference type="NCBI Taxonomy" id="1496"/>
    <lineage>
        <taxon>Bacteria</taxon>
        <taxon>Bacillati</taxon>
        <taxon>Bacillota</taxon>
        <taxon>Clostridia</taxon>
        <taxon>Peptostreptococcales</taxon>
        <taxon>Peptostreptococcaceae</taxon>
        <taxon>Clostridioides</taxon>
    </lineage>
</organism>
<dbReference type="PATRIC" id="fig|1496.854.peg.1537"/>
<evidence type="ECO:0000313" key="1">
    <source>
        <dbReference type="EMBL" id="CDS88584.1"/>
    </source>
</evidence>
<name>A0A031WGH1_CLODI</name>